<name>A0ABP3AEZ2_MYCUL</name>
<gene>
    <name evidence="1" type="ORF">I551_3986</name>
</gene>
<sequence>MGFDESHHCDLQEITYALLIAPVSTQRQRWDDRTNCD</sequence>
<dbReference type="EMBL" id="JAOL01000120">
    <property type="protein sequence ID" value="EUA89499.1"/>
    <property type="molecule type" value="Genomic_DNA"/>
</dbReference>
<comment type="caution">
    <text evidence="1">The sequence shown here is derived from an EMBL/GenBank/DDBJ whole genome shotgun (WGS) entry which is preliminary data.</text>
</comment>
<protein>
    <submittedName>
        <fullName evidence="1">Uncharacterized protein</fullName>
    </submittedName>
</protein>
<accession>A0ABP3AEZ2</accession>
<keyword evidence="2" id="KW-1185">Reference proteome</keyword>
<evidence type="ECO:0000313" key="2">
    <source>
        <dbReference type="Proteomes" id="UP000020681"/>
    </source>
</evidence>
<evidence type="ECO:0000313" key="1">
    <source>
        <dbReference type="EMBL" id="EUA89499.1"/>
    </source>
</evidence>
<dbReference type="Proteomes" id="UP000020681">
    <property type="component" value="Unassembled WGS sequence"/>
</dbReference>
<proteinExistence type="predicted"/>
<reference evidence="1 2" key="1">
    <citation type="submission" date="2014-01" db="EMBL/GenBank/DDBJ databases">
        <authorList>
            <person name="Dobos K."/>
            <person name="Lenaerts A."/>
            <person name="Ordway D."/>
            <person name="DeGroote M.A."/>
            <person name="Parker T."/>
            <person name="Sizemore C."/>
            <person name="Tallon L.J."/>
            <person name="Sadzewicz L.K."/>
            <person name="Sengamalay N."/>
            <person name="Fraser C.M."/>
            <person name="Hine E."/>
            <person name="Shefchek K.A."/>
            <person name="Das S.P."/>
            <person name="Tettelin H."/>
        </authorList>
    </citation>
    <scope>NUCLEOTIDE SEQUENCE [LARGE SCALE GENOMIC DNA]</scope>
    <source>
        <strain evidence="1 2">Harvey</strain>
    </source>
</reference>
<organism evidence="1 2">
    <name type="scientific">Mycobacterium ulcerans str. Harvey</name>
    <dbReference type="NCBI Taxonomy" id="1299332"/>
    <lineage>
        <taxon>Bacteria</taxon>
        <taxon>Bacillati</taxon>
        <taxon>Actinomycetota</taxon>
        <taxon>Actinomycetes</taxon>
        <taxon>Mycobacteriales</taxon>
        <taxon>Mycobacteriaceae</taxon>
        <taxon>Mycobacterium</taxon>
        <taxon>Mycobacterium ulcerans group</taxon>
    </lineage>
</organism>